<dbReference type="InterPro" id="IPR006158">
    <property type="entry name" value="Cobalamin-bd"/>
</dbReference>
<evidence type="ECO:0000313" key="2">
    <source>
        <dbReference type="EMBL" id="MFC7310472.1"/>
    </source>
</evidence>
<proteinExistence type="predicted"/>
<organism evidence="2 3">
    <name type="scientific">Streptomyces monticola</name>
    <dbReference type="NCBI Taxonomy" id="2666263"/>
    <lineage>
        <taxon>Bacteria</taxon>
        <taxon>Bacillati</taxon>
        <taxon>Actinomycetota</taxon>
        <taxon>Actinomycetes</taxon>
        <taxon>Kitasatosporales</taxon>
        <taxon>Streptomycetaceae</taxon>
        <taxon>Streptomyces</taxon>
    </lineage>
</organism>
<accession>A0ABW2JXP1</accession>
<keyword evidence="3" id="KW-1185">Reference proteome</keyword>
<dbReference type="Gene3D" id="3.40.50.280">
    <property type="entry name" value="Cobalamin-binding domain"/>
    <property type="match status" value="1"/>
</dbReference>
<comment type="caution">
    <text evidence="2">The sequence shown here is derived from an EMBL/GenBank/DDBJ whole genome shotgun (WGS) entry which is preliminary data.</text>
</comment>
<dbReference type="InterPro" id="IPR036724">
    <property type="entry name" value="Cobalamin-bd_sf"/>
</dbReference>
<dbReference type="Pfam" id="PF02310">
    <property type="entry name" value="B12-binding"/>
    <property type="match status" value="1"/>
</dbReference>
<sequence length="164" mass="17245">MSECELPEVTGHKGLEGTRGTVVVTSLASDSHTWNLVFLQLLIEECGYEVINLGPCVPDEILVSACRDLNPQMVVVSSVNGHGYQDGMRVIGQLRDCPPLAATPIVIGGKLGTDGGEGVSRTGELMAAGFDAVFEDGRDPVAAFHAFLAALPEAPALDRDRLAA</sequence>
<dbReference type="SUPFAM" id="SSF52242">
    <property type="entry name" value="Cobalamin (vitamin B12)-binding domain"/>
    <property type="match status" value="1"/>
</dbReference>
<dbReference type="EMBL" id="JBHTCF010000034">
    <property type="protein sequence ID" value="MFC7310472.1"/>
    <property type="molecule type" value="Genomic_DNA"/>
</dbReference>
<protein>
    <submittedName>
        <fullName evidence="2">Cobalamin B12-binding domain-containing protein</fullName>
    </submittedName>
</protein>
<feature type="domain" description="B12-binding" evidence="1">
    <location>
        <begin position="19"/>
        <end position="158"/>
    </location>
</feature>
<reference evidence="3" key="1">
    <citation type="journal article" date="2019" name="Int. J. Syst. Evol. Microbiol.">
        <title>The Global Catalogue of Microorganisms (GCM) 10K type strain sequencing project: providing services to taxonomists for standard genome sequencing and annotation.</title>
        <authorList>
            <consortium name="The Broad Institute Genomics Platform"/>
            <consortium name="The Broad Institute Genome Sequencing Center for Infectious Disease"/>
            <person name="Wu L."/>
            <person name="Ma J."/>
        </authorList>
    </citation>
    <scope>NUCLEOTIDE SEQUENCE [LARGE SCALE GENOMIC DNA]</scope>
    <source>
        <strain evidence="3">SYNS20</strain>
    </source>
</reference>
<dbReference type="Proteomes" id="UP001596523">
    <property type="component" value="Unassembled WGS sequence"/>
</dbReference>
<dbReference type="RefSeq" id="WP_381841061.1">
    <property type="nucleotide sequence ID" value="NZ_JBHTCF010000034.1"/>
</dbReference>
<evidence type="ECO:0000313" key="3">
    <source>
        <dbReference type="Proteomes" id="UP001596523"/>
    </source>
</evidence>
<dbReference type="PROSITE" id="PS51332">
    <property type="entry name" value="B12_BINDING"/>
    <property type="match status" value="1"/>
</dbReference>
<name>A0ABW2JXP1_9ACTN</name>
<evidence type="ECO:0000259" key="1">
    <source>
        <dbReference type="PROSITE" id="PS51332"/>
    </source>
</evidence>
<gene>
    <name evidence="2" type="ORF">ACFQVC_40450</name>
</gene>